<dbReference type="InterPro" id="IPR014388">
    <property type="entry name" value="3-oxoacid_CoA-transferase"/>
</dbReference>
<dbReference type="EMBL" id="JACCBH010000001">
    <property type="protein sequence ID" value="NYD54125.1"/>
    <property type="molecule type" value="Genomic_DNA"/>
</dbReference>
<sequence length="458" mass="48463">MDKVVESAAAAVRDIPDGASVALTGFGLSKGIAASLIVALRDRGVRNLTVVCNSLGSSGHLRAQLLVENRQVARLVCSFSSRPGLISPSDEQIAAGLIEVELVPQGILVERLRAAAAGMAGFYSPVGAGTPLSDGKEKRTFDGREFVFEPALPVDYTFARAWRADRAGNVQFRGSNIHFNQSMAKAARVTIIEADEIVEVGEIPSEEIDLPGVFVTRVVPSTVRADSAKGTIRLRRAPDQGRDYDGVTGWTRHEMAQRVIGIIPDDSYVNIGSGMPALIAQNVGDRNIILHGENGILGYGRAVEGPDADPDVFDAGGNDVTVRPGTSFFDSVTSFEIARGGRLDYVVLGAYEVDAAGSFASYSLGDPVMGGIGGAMDLVAGASTLVIMMEHRSSKGAHKLIERCTLPLTGARCVDAVVTDVGVFRRGPEGFRIEQLAPGFTPDAVRAITGFPLLDQQP</sequence>
<name>A0A7Y9EW17_9MICO</name>
<organism evidence="5 6">
    <name type="scientific">Microbacterium pseudoresistens</name>
    <dbReference type="NCBI Taxonomy" id="640634"/>
    <lineage>
        <taxon>Bacteria</taxon>
        <taxon>Bacillati</taxon>
        <taxon>Actinomycetota</taxon>
        <taxon>Actinomycetes</taxon>
        <taxon>Micrococcales</taxon>
        <taxon>Microbacteriaceae</taxon>
        <taxon>Microbacterium</taxon>
    </lineage>
</organism>
<evidence type="ECO:0000256" key="2">
    <source>
        <dbReference type="ARBA" id="ARBA00022679"/>
    </source>
</evidence>
<dbReference type="GO" id="GO:0008260">
    <property type="term" value="F:succinyl-CoA:3-oxo-acid CoA-transferase activity"/>
    <property type="evidence" value="ECO:0007669"/>
    <property type="project" value="UniProtKB-EC"/>
</dbReference>
<proteinExistence type="inferred from homology"/>
<gene>
    <name evidence="5" type="ORF">BKA02_001180</name>
</gene>
<dbReference type="InterPro" id="IPR004165">
    <property type="entry name" value="CoA_trans_fam_I"/>
</dbReference>
<accession>A0A7Y9EW17</accession>
<dbReference type="PIRSF" id="PIRSF000858">
    <property type="entry name" value="SCOT-t"/>
    <property type="match status" value="1"/>
</dbReference>
<protein>
    <submittedName>
        <fullName evidence="5">3-oxoacid CoA-transferase</fullName>
        <ecNumber evidence="5">2.8.3.5</ecNumber>
    </submittedName>
</protein>
<feature type="active site" description="5-glutamyl coenzyme A thioester intermediate" evidence="4">
    <location>
        <position position="293"/>
    </location>
</feature>
<dbReference type="SUPFAM" id="SSF100950">
    <property type="entry name" value="NagB/RpiA/CoA transferase-like"/>
    <property type="match status" value="2"/>
</dbReference>
<dbReference type="InterPro" id="IPR012792">
    <property type="entry name" value="3-oxoacid_CoA-transf_A"/>
</dbReference>
<keyword evidence="6" id="KW-1185">Reference proteome</keyword>
<dbReference type="NCBIfam" id="TIGR02429">
    <property type="entry name" value="pcaI_scoA_fam"/>
    <property type="match status" value="1"/>
</dbReference>
<dbReference type="PANTHER" id="PTHR13707:SF60">
    <property type="entry name" value="ACETATE COA-TRANSFERASE SUBUNIT ALPHA"/>
    <property type="match status" value="1"/>
</dbReference>
<evidence type="ECO:0000313" key="5">
    <source>
        <dbReference type="EMBL" id="NYD54125.1"/>
    </source>
</evidence>
<dbReference type="GO" id="GO:0046952">
    <property type="term" value="P:ketone body catabolic process"/>
    <property type="evidence" value="ECO:0007669"/>
    <property type="project" value="InterPro"/>
</dbReference>
<dbReference type="InterPro" id="IPR037171">
    <property type="entry name" value="NagB/RpiA_transferase-like"/>
</dbReference>
<dbReference type="SMART" id="SM00882">
    <property type="entry name" value="CoA_trans"/>
    <property type="match status" value="2"/>
</dbReference>
<comment type="caution">
    <text evidence="5">The sequence shown here is derived from an EMBL/GenBank/DDBJ whole genome shotgun (WGS) entry which is preliminary data.</text>
</comment>
<dbReference type="Pfam" id="PF01144">
    <property type="entry name" value="CoA_trans"/>
    <property type="match status" value="2"/>
</dbReference>
<comment type="similarity">
    <text evidence="1 3">Belongs to the 3-oxoacid CoA-transferase family.</text>
</comment>
<evidence type="ECO:0000313" key="6">
    <source>
        <dbReference type="Proteomes" id="UP000552045"/>
    </source>
</evidence>
<evidence type="ECO:0000256" key="4">
    <source>
        <dbReference type="PIRSR" id="PIRSR000858-1"/>
    </source>
</evidence>
<dbReference type="PANTHER" id="PTHR13707">
    <property type="entry name" value="KETOACID-COENZYME A TRANSFERASE"/>
    <property type="match status" value="1"/>
</dbReference>
<dbReference type="EC" id="2.8.3.5" evidence="5"/>
<dbReference type="AlphaFoldDB" id="A0A7Y9EW17"/>
<evidence type="ECO:0000256" key="1">
    <source>
        <dbReference type="ARBA" id="ARBA00007154"/>
    </source>
</evidence>
<evidence type="ECO:0000256" key="3">
    <source>
        <dbReference type="PIRNR" id="PIRNR000858"/>
    </source>
</evidence>
<dbReference type="RefSeq" id="WP_179432199.1">
    <property type="nucleotide sequence ID" value="NZ_BAABLC010000001.1"/>
</dbReference>
<dbReference type="Proteomes" id="UP000552045">
    <property type="component" value="Unassembled WGS sequence"/>
</dbReference>
<dbReference type="Gene3D" id="3.40.1080.10">
    <property type="entry name" value="Glutaconate Coenzyme A-transferase"/>
    <property type="match status" value="2"/>
</dbReference>
<keyword evidence="2 3" id="KW-0808">Transferase</keyword>
<reference evidence="5 6" key="1">
    <citation type="submission" date="2020-07" db="EMBL/GenBank/DDBJ databases">
        <title>Sequencing the genomes of 1000 actinobacteria strains.</title>
        <authorList>
            <person name="Klenk H.-P."/>
        </authorList>
    </citation>
    <scope>NUCLEOTIDE SEQUENCE [LARGE SCALE GENOMIC DNA]</scope>
    <source>
        <strain evidence="5 6">DSM 22185</strain>
    </source>
</reference>